<sequence>MAIKINAGNPDSWNEDTKESVLQYNTWFLEFAPETYQNARVICIDSVSDLFDKSDDLKSINPALLLKNPALMTTLRMLCAPPIARDRLAGLAGVSSSRVKNMEEGKLPVRKRDQEAFVGRELPSMLSVINRLLDRELMPWLDNGDNPEDTNLLVAKSVVADRLCGSTSDPIIRNAQETRQLKVIADYLDAKGYSYLEYSSVDAFNMPHGTYAYHKNVSMFKNARDASDGMVNTPIDVVIMPLDKYATRPMLVECKSAGDFANTNKRRKEEDTKVTQLRATYGDDIVLYLFLCGYFDSTYLGYEAANHMDWIWEHRVEDFEKAGI</sequence>
<keyword evidence="1" id="KW-0255">Endonuclease</keyword>
<name>A0A6M8IWJ0_9ACTN</name>
<dbReference type="GO" id="GO:0003677">
    <property type="term" value="F:DNA binding"/>
    <property type="evidence" value="ECO:0007669"/>
    <property type="project" value="InterPro"/>
</dbReference>
<evidence type="ECO:0000313" key="2">
    <source>
        <dbReference type="Proteomes" id="UP000503297"/>
    </source>
</evidence>
<accession>A0A6M8IWJ0</accession>
<gene>
    <name evidence="1" type="ORF">HLV38_02165</name>
</gene>
<dbReference type="REBASE" id="391454">
    <property type="entry name" value="Eba1050ORF2160P"/>
</dbReference>
<dbReference type="Proteomes" id="UP000503297">
    <property type="component" value="Chromosome"/>
</dbReference>
<evidence type="ECO:0000313" key="1">
    <source>
        <dbReference type="EMBL" id="QKF07065.1"/>
    </source>
</evidence>
<dbReference type="EMBL" id="CP053716">
    <property type="protein sequence ID" value="QKF07065.1"/>
    <property type="molecule type" value="Genomic_DNA"/>
</dbReference>
<keyword evidence="1" id="KW-0378">Hydrolase</keyword>
<organism evidence="1 2">
    <name type="scientific">Berryella wangjianweii</name>
    <dbReference type="NCBI Taxonomy" id="2734634"/>
    <lineage>
        <taxon>Bacteria</taxon>
        <taxon>Bacillati</taxon>
        <taxon>Actinomycetota</taxon>
        <taxon>Coriobacteriia</taxon>
        <taxon>Eggerthellales</taxon>
        <taxon>Eggerthellaceae</taxon>
        <taxon>Berryella</taxon>
    </lineage>
</organism>
<dbReference type="RefSeq" id="WP_173163896.1">
    <property type="nucleotide sequence ID" value="NZ_CP053716.1"/>
</dbReference>
<dbReference type="GO" id="GO:0009307">
    <property type="term" value="P:DNA restriction-modification system"/>
    <property type="evidence" value="ECO:0007669"/>
    <property type="project" value="InterPro"/>
</dbReference>
<dbReference type="InterPro" id="IPR019072">
    <property type="entry name" value="Restrct_endonuc_II_XamI"/>
</dbReference>
<proteinExistence type="predicted"/>
<dbReference type="Pfam" id="PF09572">
    <property type="entry name" value="RE_XamI"/>
    <property type="match status" value="1"/>
</dbReference>
<dbReference type="GO" id="GO:0009036">
    <property type="term" value="F:type II site-specific deoxyribonuclease activity"/>
    <property type="evidence" value="ECO:0007669"/>
    <property type="project" value="InterPro"/>
</dbReference>
<reference evidence="2" key="1">
    <citation type="submission" date="2020-05" db="EMBL/GenBank/DDBJ databases">
        <title>Novel species in genus Nocardioides.</title>
        <authorList>
            <person name="Zhang G."/>
        </authorList>
    </citation>
    <scope>NUCLEOTIDE SEQUENCE [LARGE SCALE GENOMIC DNA]</scope>
    <source>
        <strain evidence="2">zg-1050</strain>
    </source>
</reference>
<keyword evidence="2" id="KW-1185">Reference proteome</keyword>
<dbReference type="KEGG" id="bwa:HLV38_02165"/>
<protein>
    <submittedName>
        <fullName evidence="1">XamI family restriction endonuclease</fullName>
    </submittedName>
</protein>
<keyword evidence="1" id="KW-0540">Nuclease</keyword>
<dbReference type="AlphaFoldDB" id="A0A6M8IWJ0"/>